<evidence type="ECO:0000259" key="16">
    <source>
        <dbReference type="Pfam" id="PF02463"/>
    </source>
</evidence>
<evidence type="ECO:0000256" key="8">
    <source>
        <dbReference type="ARBA" id="ARBA00022840"/>
    </source>
</evidence>
<evidence type="ECO:0000256" key="2">
    <source>
        <dbReference type="ARBA" id="ARBA00008016"/>
    </source>
</evidence>
<gene>
    <name evidence="13 17" type="primary">recF</name>
    <name evidence="17" type="ORF">E4M00_09680</name>
</gene>
<comment type="subcellular location">
    <subcellularLocation>
        <location evidence="1 13 14">Cytoplasm</location>
    </subcellularLocation>
</comment>
<keyword evidence="4 13" id="KW-0963">Cytoplasm</keyword>
<evidence type="ECO:0000256" key="11">
    <source>
        <dbReference type="ARBA" id="ARBA00023236"/>
    </source>
</evidence>
<sequence>MRIAHLSLTDYRNYERAEVSFDAGPTLIVGRNGQGKTNLVEAIGYLATLSSHRVSNDQPLIRAGRDAAIIRARLQSSDRELLAELQINRVGANRAQLNRGVVKPRELVRYCHSVLFAPEDIALVRGEPSGRRRFLDELLVQRIPRMAGVMSDYERVVRQRNTLLKSARASGLRDAKLSTLDIWDERLVVLGSEIIAERLNLIDRLQDPLRAAYQSVAGDDQVPRLVPALSIDGSGAGEEGDVSDAVPSETGSARRAASVTEIATHFRDMLARLRGRELDRAITLVGPHRDDIVLMLNALPAKGYASHGESWSYALALKLASAELLRHDFASGDPVLILDDVFAELDQARRRRLADAVTGYEQVLITAAVLDDVPEALAGTVVRIRAGEVVDA</sequence>
<evidence type="ECO:0000256" key="1">
    <source>
        <dbReference type="ARBA" id="ARBA00004496"/>
    </source>
</evidence>
<evidence type="ECO:0000256" key="14">
    <source>
        <dbReference type="RuleBase" id="RU000578"/>
    </source>
</evidence>
<evidence type="ECO:0000256" key="3">
    <source>
        <dbReference type="ARBA" id="ARBA00020170"/>
    </source>
</evidence>
<dbReference type="GO" id="GO:0006260">
    <property type="term" value="P:DNA replication"/>
    <property type="evidence" value="ECO:0007669"/>
    <property type="project" value="UniProtKB-UniRule"/>
</dbReference>
<evidence type="ECO:0000256" key="15">
    <source>
        <dbReference type="SAM" id="MobiDB-lite"/>
    </source>
</evidence>
<dbReference type="HAMAP" id="MF_00365">
    <property type="entry name" value="RecF"/>
    <property type="match status" value="1"/>
</dbReference>
<dbReference type="InterPro" id="IPR027417">
    <property type="entry name" value="P-loop_NTPase"/>
</dbReference>
<accession>A0A4Y9R1I0</accession>
<keyword evidence="6 13" id="KW-0547">Nucleotide-binding</keyword>
<comment type="similarity">
    <text evidence="2 13 14">Belongs to the RecF family.</text>
</comment>
<dbReference type="InterPro" id="IPR042174">
    <property type="entry name" value="RecF_2"/>
</dbReference>
<evidence type="ECO:0000256" key="13">
    <source>
        <dbReference type="HAMAP-Rule" id="MF_00365"/>
    </source>
</evidence>
<dbReference type="Gene3D" id="1.20.1050.90">
    <property type="entry name" value="RecF/RecN/SMC, N-terminal domain"/>
    <property type="match status" value="1"/>
</dbReference>
<dbReference type="GO" id="GO:0000731">
    <property type="term" value="P:DNA synthesis involved in DNA repair"/>
    <property type="evidence" value="ECO:0007669"/>
    <property type="project" value="TreeGrafter"/>
</dbReference>
<dbReference type="GO" id="GO:0003697">
    <property type="term" value="F:single-stranded DNA binding"/>
    <property type="evidence" value="ECO:0007669"/>
    <property type="project" value="UniProtKB-UniRule"/>
</dbReference>
<dbReference type="InterPro" id="IPR003395">
    <property type="entry name" value="RecF/RecN/SMC_N"/>
</dbReference>
<feature type="binding site" evidence="13">
    <location>
        <begin position="30"/>
        <end position="37"/>
    </location>
    <ligand>
        <name>ATP</name>
        <dbReference type="ChEBI" id="CHEBI:30616"/>
    </ligand>
</feature>
<dbReference type="GO" id="GO:0009432">
    <property type="term" value="P:SOS response"/>
    <property type="evidence" value="ECO:0007669"/>
    <property type="project" value="UniProtKB-UniRule"/>
</dbReference>
<evidence type="ECO:0000313" key="18">
    <source>
        <dbReference type="Proteomes" id="UP000298127"/>
    </source>
</evidence>
<dbReference type="PANTHER" id="PTHR32182:SF0">
    <property type="entry name" value="DNA REPLICATION AND REPAIR PROTEIN RECF"/>
    <property type="match status" value="1"/>
</dbReference>
<dbReference type="Pfam" id="PF02463">
    <property type="entry name" value="SMC_N"/>
    <property type="match status" value="1"/>
</dbReference>
<evidence type="ECO:0000256" key="12">
    <source>
        <dbReference type="ARBA" id="ARBA00025401"/>
    </source>
</evidence>
<keyword evidence="7 13" id="KW-0227">DNA damage</keyword>
<keyword evidence="9 13" id="KW-0238">DNA-binding</keyword>
<dbReference type="GO" id="GO:0005737">
    <property type="term" value="C:cytoplasm"/>
    <property type="evidence" value="ECO:0007669"/>
    <property type="project" value="UniProtKB-SubCell"/>
</dbReference>
<dbReference type="AlphaFoldDB" id="A0A4Y9R1I0"/>
<dbReference type="PROSITE" id="PS00618">
    <property type="entry name" value="RECF_2"/>
    <property type="match status" value="1"/>
</dbReference>
<dbReference type="GO" id="GO:0005524">
    <property type="term" value="F:ATP binding"/>
    <property type="evidence" value="ECO:0007669"/>
    <property type="project" value="UniProtKB-UniRule"/>
</dbReference>
<evidence type="ECO:0000256" key="6">
    <source>
        <dbReference type="ARBA" id="ARBA00022741"/>
    </source>
</evidence>
<keyword evidence="5 13" id="KW-0235">DNA replication</keyword>
<dbReference type="InterPro" id="IPR018078">
    <property type="entry name" value="DNA-binding_RecF_CS"/>
</dbReference>
<name>A0A4Y9R1I0_9MICO</name>
<dbReference type="Gene3D" id="3.40.50.300">
    <property type="entry name" value="P-loop containing nucleotide triphosphate hydrolases"/>
    <property type="match status" value="1"/>
</dbReference>
<evidence type="ECO:0000313" key="17">
    <source>
        <dbReference type="EMBL" id="TFV98270.1"/>
    </source>
</evidence>
<keyword evidence="8 13" id="KW-0067">ATP-binding</keyword>
<feature type="region of interest" description="Disordered" evidence="15">
    <location>
        <begin position="231"/>
        <end position="250"/>
    </location>
</feature>
<feature type="domain" description="RecF/RecN/SMC N-terminal" evidence="16">
    <location>
        <begin position="3"/>
        <end position="367"/>
    </location>
</feature>
<dbReference type="GO" id="GO:0006302">
    <property type="term" value="P:double-strand break repair"/>
    <property type="evidence" value="ECO:0007669"/>
    <property type="project" value="TreeGrafter"/>
</dbReference>
<evidence type="ECO:0000256" key="9">
    <source>
        <dbReference type="ARBA" id="ARBA00023125"/>
    </source>
</evidence>
<dbReference type="EMBL" id="SPQZ01000003">
    <property type="protein sequence ID" value="TFV98270.1"/>
    <property type="molecule type" value="Genomic_DNA"/>
</dbReference>
<dbReference type="RefSeq" id="WP_135120266.1">
    <property type="nucleotide sequence ID" value="NZ_SPQZ01000003.1"/>
</dbReference>
<protein>
    <recommendedName>
        <fullName evidence="3 13">DNA replication and repair protein RecF</fullName>
    </recommendedName>
</protein>
<keyword evidence="11 13" id="KW-0742">SOS response</keyword>
<dbReference type="Proteomes" id="UP000298127">
    <property type="component" value="Unassembled WGS sequence"/>
</dbReference>
<dbReference type="PROSITE" id="PS00617">
    <property type="entry name" value="RECF_1"/>
    <property type="match status" value="1"/>
</dbReference>
<proteinExistence type="inferred from homology"/>
<evidence type="ECO:0000256" key="10">
    <source>
        <dbReference type="ARBA" id="ARBA00023204"/>
    </source>
</evidence>
<evidence type="ECO:0000256" key="5">
    <source>
        <dbReference type="ARBA" id="ARBA00022705"/>
    </source>
</evidence>
<dbReference type="NCBIfam" id="TIGR00611">
    <property type="entry name" value="recf"/>
    <property type="match status" value="1"/>
</dbReference>
<reference evidence="17 18" key="1">
    <citation type="journal article" date="2018" name="J. Microbiol.">
        <title>Leifsonia flava sp. nov., a novel actinobacterium isolated from the rhizosphere of Aquilegia viridiflora.</title>
        <authorList>
            <person name="Cai Y."/>
            <person name="Tao W.Z."/>
            <person name="Ma Y.J."/>
            <person name="Cheng J."/>
            <person name="Zhang M.Y."/>
            <person name="Zhang Y.X."/>
        </authorList>
    </citation>
    <scope>NUCLEOTIDE SEQUENCE [LARGE SCALE GENOMIC DNA]</scope>
    <source>
        <strain evidence="17 18">SYP-B2174</strain>
    </source>
</reference>
<evidence type="ECO:0000256" key="4">
    <source>
        <dbReference type="ARBA" id="ARBA00022490"/>
    </source>
</evidence>
<comment type="function">
    <text evidence="12 13 14">The RecF protein is involved in DNA metabolism; it is required for DNA replication and normal SOS inducibility. RecF binds preferentially to single-stranded, linear DNA. It also seems to bind ATP.</text>
</comment>
<dbReference type="PANTHER" id="PTHR32182">
    <property type="entry name" value="DNA REPLICATION AND REPAIR PROTEIN RECF"/>
    <property type="match status" value="1"/>
</dbReference>
<dbReference type="InterPro" id="IPR001238">
    <property type="entry name" value="DNA-binding_RecF"/>
</dbReference>
<dbReference type="SUPFAM" id="SSF52540">
    <property type="entry name" value="P-loop containing nucleoside triphosphate hydrolases"/>
    <property type="match status" value="1"/>
</dbReference>
<organism evidence="17 18">
    <name type="scientific">Orlajensenia leifsoniae</name>
    <dbReference type="NCBI Taxonomy" id="2561933"/>
    <lineage>
        <taxon>Bacteria</taxon>
        <taxon>Bacillati</taxon>
        <taxon>Actinomycetota</taxon>
        <taxon>Actinomycetes</taxon>
        <taxon>Micrococcales</taxon>
        <taxon>Microbacteriaceae</taxon>
        <taxon>Orlajensenia</taxon>
    </lineage>
</organism>
<comment type="caution">
    <text evidence="17">The sequence shown here is derived from an EMBL/GenBank/DDBJ whole genome shotgun (WGS) entry which is preliminary data.</text>
</comment>
<keyword evidence="10 13" id="KW-0234">DNA repair</keyword>
<keyword evidence="18" id="KW-1185">Reference proteome</keyword>
<evidence type="ECO:0000256" key="7">
    <source>
        <dbReference type="ARBA" id="ARBA00022763"/>
    </source>
</evidence>